<evidence type="ECO:0008006" key="2">
    <source>
        <dbReference type="Google" id="ProtNLM"/>
    </source>
</evidence>
<organism evidence="1">
    <name type="scientific">marine metagenome</name>
    <dbReference type="NCBI Taxonomy" id="408172"/>
    <lineage>
        <taxon>unclassified sequences</taxon>
        <taxon>metagenomes</taxon>
        <taxon>ecological metagenomes</taxon>
    </lineage>
</organism>
<dbReference type="InterPro" id="IPR036237">
    <property type="entry name" value="Xyl_isomerase-like_sf"/>
</dbReference>
<dbReference type="AlphaFoldDB" id="A0A381ZFU8"/>
<sequence>VQQLKVYQSLWAMEQRHPTKKEPSDEHNFKKIKKAGFSGATIDLAAHEIKAFRAKKHHFIENNLGCMVNAFPYKVGDLGPILNLAKEFDACFVNIIGGVMPIDYKDAVPLVYTWMEEADKANIKILFETHRDSLLNDLYYTLQLIDAVPEMRLCADLSHFVVDREMWTPISKSDQQYITTILERSDCFQGRVASREQIQIQLNFPQHQVWVDIFKKWWAEGIQKWRERNGENKTLYFLCELGPPGYAITDATQLELSDRWQEALIIKSWIETIWQNND</sequence>
<dbReference type="Gene3D" id="3.20.20.150">
    <property type="entry name" value="Divalent-metal-dependent TIM barrel enzymes"/>
    <property type="match status" value="1"/>
</dbReference>
<proteinExistence type="predicted"/>
<accession>A0A381ZFU8</accession>
<evidence type="ECO:0000313" key="1">
    <source>
        <dbReference type="EMBL" id="SVA88165.1"/>
    </source>
</evidence>
<dbReference type="SUPFAM" id="SSF51658">
    <property type="entry name" value="Xylose isomerase-like"/>
    <property type="match status" value="1"/>
</dbReference>
<name>A0A381ZFU8_9ZZZZ</name>
<reference evidence="1" key="1">
    <citation type="submission" date="2018-05" db="EMBL/GenBank/DDBJ databases">
        <authorList>
            <person name="Lanie J.A."/>
            <person name="Ng W.-L."/>
            <person name="Kazmierczak K.M."/>
            <person name="Andrzejewski T.M."/>
            <person name="Davidsen T.M."/>
            <person name="Wayne K.J."/>
            <person name="Tettelin H."/>
            <person name="Glass J.I."/>
            <person name="Rusch D."/>
            <person name="Podicherti R."/>
            <person name="Tsui H.-C.T."/>
            <person name="Winkler M.E."/>
        </authorList>
    </citation>
    <scope>NUCLEOTIDE SEQUENCE</scope>
</reference>
<dbReference type="EMBL" id="UINC01021172">
    <property type="protein sequence ID" value="SVA88165.1"/>
    <property type="molecule type" value="Genomic_DNA"/>
</dbReference>
<protein>
    <recommendedName>
        <fullName evidence="2">Xylose isomerase-like TIM barrel domain-containing protein</fullName>
    </recommendedName>
</protein>
<feature type="non-terminal residue" evidence="1">
    <location>
        <position position="1"/>
    </location>
</feature>
<gene>
    <name evidence="1" type="ORF">METZ01_LOCUS141019</name>
</gene>